<evidence type="ECO:0000256" key="1">
    <source>
        <dbReference type="SAM" id="Phobius"/>
    </source>
</evidence>
<proteinExistence type="predicted"/>
<evidence type="ECO:0000259" key="2">
    <source>
        <dbReference type="Pfam" id="PF13240"/>
    </source>
</evidence>
<sequence>MYCSNCGNKLTRGSKFCEHCGTPLNNVEYDNYQHPDESFNNDKQLKNNDFPTKNPWELYLDTWKNIFNYKGVTSRRGFWWAFLFHDISLALVSGILSRSTLLIFILRVIIFLPILSSGVRRMRDVNKPIFIPYVLIIGSLVFNENMFYSYILLIPRIILFITMVIFIVFACFETKNYNNRDRIN</sequence>
<feature type="transmembrane region" description="Helical" evidence="1">
    <location>
        <begin position="77"/>
        <end position="95"/>
    </location>
</feature>
<name>A0AAW7YRC6_9STAP</name>
<keyword evidence="1" id="KW-0812">Transmembrane</keyword>
<organism evidence="3 4">
    <name type="scientific">Staphylococcus pasteuri_A</name>
    <dbReference type="NCBI Taxonomy" id="3062664"/>
    <lineage>
        <taxon>Bacteria</taxon>
        <taxon>Bacillati</taxon>
        <taxon>Bacillota</taxon>
        <taxon>Bacilli</taxon>
        <taxon>Bacillales</taxon>
        <taxon>Staphylococcaceae</taxon>
        <taxon>Staphylococcus</taxon>
    </lineage>
</organism>
<keyword evidence="1" id="KW-0472">Membrane</keyword>
<evidence type="ECO:0000313" key="3">
    <source>
        <dbReference type="EMBL" id="MDO6573684.1"/>
    </source>
</evidence>
<protein>
    <submittedName>
        <fullName evidence="3">DUF805 domain-containing protein</fullName>
    </submittedName>
</protein>
<accession>A0AAW7YRC6</accession>
<feature type="domain" description="Zinc-ribbon" evidence="2">
    <location>
        <begin position="2"/>
        <end position="24"/>
    </location>
</feature>
<gene>
    <name evidence="3" type="ORF">Q4528_05880</name>
</gene>
<dbReference type="GO" id="GO:0016020">
    <property type="term" value="C:membrane"/>
    <property type="evidence" value="ECO:0007669"/>
    <property type="project" value="InterPro"/>
</dbReference>
<reference evidence="3" key="1">
    <citation type="submission" date="2023-07" db="EMBL/GenBank/DDBJ databases">
        <title>Genome content predicts the carbon catabolic preferences of heterotrophic bacteria.</title>
        <authorList>
            <person name="Gralka M."/>
        </authorList>
    </citation>
    <scope>NUCLEOTIDE SEQUENCE</scope>
    <source>
        <strain evidence="3">E2R20</strain>
    </source>
</reference>
<dbReference type="InterPro" id="IPR008523">
    <property type="entry name" value="DUF805"/>
</dbReference>
<dbReference type="Proteomes" id="UP001170310">
    <property type="component" value="Unassembled WGS sequence"/>
</dbReference>
<comment type="caution">
    <text evidence="3">The sequence shown here is derived from an EMBL/GenBank/DDBJ whole genome shotgun (WGS) entry which is preliminary data.</text>
</comment>
<dbReference type="RefSeq" id="WP_046467336.1">
    <property type="nucleotide sequence ID" value="NZ_JAUOQO010000004.1"/>
</dbReference>
<dbReference type="Pfam" id="PF13240">
    <property type="entry name" value="Zn_Ribbon_1"/>
    <property type="match status" value="1"/>
</dbReference>
<dbReference type="InterPro" id="IPR026870">
    <property type="entry name" value="Zinc_ribbon_dom"/>
</dbReference>
<keyword evidence="1" id="KW-1133">Transmembrane helix</keyword>
<keyword evidence="4" id="KW-1185">Reference proteome</keyword>
<feature type="transmembrane region" description="Helical" evidence="1">
    <location>
        <begin position="125"/>
        <end position="142"/>
    </location>
</feature>
<evidence type="ECO:0000313" key="4">
    <source>
        <dbReference type="Proteomes" id="UP001170310"/>
    </source>
</evidence>
<dbReference type="Pfam" id="PF05656">
    <property type="entry name" value="DUF805"/>
    <property type="match status" value="1"/>
</dbReference>
<feature type="transmembrane region" description="Helical" evidence="1">
    <location>
        <begin position="148"/>
        <end position="172"/>
    </location>
</feature>
<dbReference type="EMBL" id="JAUOQO010000004">
    <property type="protein sequence ID" value="MDO6573684.1"/>
    <property type="molecule type" value="Genomic_DNA"/>
</dbReference>
<dbReference type="AlphaFoldDB" id="A0AAW7YRC6"/>
<feature type="transmembrane region" description="Helical" evidence="1">
    <location>
        <begin position="101"/>
        <end position="118"/>
    </location>
</feature>